<evidence type="ECO:0000259" key="10">
    <source>
        <dbReference type="PROSITE" id="PS51105"/>
    </source>
</evidence>
<keyword evidence="2 8" id="KW-0813">Transport</keyword>
<keyword evidence="5 9" id="KW-0812">Transmembrane</keyword>
<dbReference type="PANTHER" id="PTHR33989">
    <property type="match status" value="1"/>
</dbReference>
<dbReference type="InterPro" id="IPR004796">
    <property type="entry name" value="PTS_IIC_cello"/>
</dbReference>
<keyword evidence="3 8" id="KW-1003">Cell membrane</keyword>
<dbReference type="GO" id="GO:0008982">
    <property type="term" value="F:protein-N(PI)-phosphohistidine-sugar phosphotransferase activity"/>
    <property type="evidence" value="ECO:0007669"/>
    <property type="project" value="UniProtKB-UniRule"/>
</dbReference>
<reference evidence="11 12" key="1">
    <citation type="journal article" date="2014" name="Genome Announc.">
        <title>Whole Genome Sequence of the Probiotic Strain Lactobacillus paracasei N1115, Isolated from Traditional Chinese Fermented Milk.</title>
        <authorList>
            <person name="Wang S."/>
            <person name="Zhu H."/>
            <person name="He F."/>
            <person name="Luo Y."/>
            <person name="Kang Z."/>
            <person name="Lu C."/>
            <person name="Feng L."/>
            <person name="Lu X."/>
            <person name="Xue Y."/>
            <person name="Wang H."/>
        </authorList>
    </citation>
    <scope>NUCLEOTIDE SEQUENCE [LARGE SCALE GENOMIC DNA]</scope>
    <source>
        <strain evidence="11 12">N1115</strain>
    </source>
</reference>
<sequence>MKFNVDKLQEPLLKASMWVQNNTILQAVKNAFVRTIPFTVIGSFSNLIKMQLDALIKSQILHWGWLTSISNLFGYLGVATLGIVGLIVVISSAYSYAVELKQRDENKSMNIIIATLLAFSAYFVMVPNNVNFADPKAKVIEGFASSLFSYEGMFTGLIVGMLAVALFAAFSRSKFTIKMPGSVPQNVFDSFFALIPMAEVLLLFGLARIGLQAMGYASLIQLIATVVIKPLLTVGTGLPAIIVVILLEQILWFLGLHGFNIVWGIVSAFWLPLFLQNVAKFAETKSFADISIAPNTMTNVYAMIGGSGATFGLIIAMLIFAKKGEKEREVAKLALVPGCFGINEPVIFGLPIVLNPIMFIPWIVVPLFNALVAYVVTSIGWVVPLVVLNSGNEPIFFSTWILGGLHMSPVILALVLVIFDVFLYAPFVIMNQRNERQMAAA</sequence>
<evidence type="ECO:0000256" key="8">
    <source>
        <dbReference type="PIRNR" id="PIRNR006351"/>
    </source>
</evidence>
<comment type="subcellular location">
    <subcellularLocation>
        <location evidence="1">Cell membrane</location>
        <topology evidence="1">Multi-pass membrane protein</topology>
    </subcellularLocation>
</comment>
<name>A0A806LDJ5_LACPA</name>
<gene>
    <name evidence="11" type="ORF">AF91_13285</name>
</gene>
<evidence type="ECO:0000256" key="2">
    <source>
        <dbReference type="ARBA" id="ARBA00022448"/>
    </source>
</evidence>
<feature type="transmembrane region" description="Helical" evidence="9">
    <location>
        <begin position="261"/>
        <end position="279"/>
    </location>
</feature>
<evidence type="ECO:0000256" key="9">
    <source>
        <dbReference type="SAM" id="Phobius"/>
    </source>
</evidence>
<accession>A0A806LDJ5</accession>
<feature type="transmembrane region" description="Helical" evidence="9">
    <location>
        <begin position="231"/>
        <end position="254"/>
    </location>
</feature>
<feature type="transmembrane region" description="Helical" evidence="9">
    <location>
        <begin position="109"/>
        <end position="127"/>
    </location>
</feature>
<feature type="transmembrane region" description="Helical" evidence="9">
    <location>
        <begin position="72"/>
        <end position="97"/>
    </location>
</feature>
<dbReference type="InterPro" id="IPR003352">
    <property type="entry name" value="PTS_EIIC"/>
</dbReference>
<organism evidence="11 12">
    <name type="scientific">Lacticaseibacillus paracasei N1115</name>
    <dbReference type="NCBI Taxonomy" id="1446494"/>
    <lineage>
        <taxon>Bacteria</taxon>
        <taxon>Bacillati</taxon>
        <taxon>Bacillota</taxon>
        <taxon>Bacilli</taxon>
        <taxon>Lactobacillales</taxon>
        <taxon>Lactobacillaceae</taxon>
        <taxon>Lacticaseibacillus</taxon>
    </lineage>
</organism>
<evidence type="ECO:0000256" key="6">
    <source>
        <dbReference type="ARBA" id="ARBA00022989"/>
    </source>
</evidence>
<evidence type="ECO:0000256" key="3">
    <source>
        <dbReference type="ARBA" id="ARBA00022475"/>
    </source>
</evidence>
<feature type="transmembrane region" description="Helical" evidence="9">
    <location>
        <begin position="147"/>
        <end position="170"/>
    </location>
</feature>
<comment type="function">
    <text evidence="8">The phosphoenolpyruvate-dependent sugar phosphotransferase system (PTS), a major carbohydrate active -transport system, catalyzes the phosphorylation of incoming sugar substrates concomitant with their translocation across the cell membrane.</text>
</comment>
<proteinExistence type="predicted"/>
<feature type="transmembrane region" description="Helical" evidence="9">
    <location>
        <begin position="400"/>
        <end position="425"/>
    </location>
</feature>
<feature type="domain" description="PTS EIIC type-3" evidence="10">
    <location>
        <begin position="8"/>
        <end position="427"/>
    </location>
</feature>
<evidence type="ECO:0000256" key="4">
    <source>
        <dbReference type="ARBA" id="ARBA00022597"/>
    </source>
</evidence>
<evidence type="ECO:0000313" key="11">
    <source>
        <dbReference type="EMBL" id="AHJ34071.1"/>
    </source>
</evidence>
<dbReference type="GO" id="GO:0009401">
    <property type="term" value="P:phosphoenolpyruvate-dependent sugar phosphotransferase system"/>
    <property type="evidence" value="ECO:0007669"/>
    <property type="project" value="InterPro"/>
</dbReference>
<dbReference type="Pfam" id="PF02378">
    <property type="entry name" value="PTS_EIIC"/>
    <property type="match status" value="1"/>
</dbReference>
<keyword evidence="6 9" id="KW-1133">Transmembrane helix</keyword>
<evidence type="ECO:0000256" key="7">
    <source>
        <dbReference type="ARBA" id="ARBA00023136"/>
    </source>
</evidence>
<dbReference type="Proteomes" id="UP000019441">
    <property type="component" value="Chromosome"/>
</dbReference>
<evidence type="ECO:0000313" key="12">
    <source>
        <dbReference type="Proteomes" id="UP000019441"/>
    </source>
</evidence>
<dbReference type="EMBL" id="CP007122">
    <property type="protein sequence ID" value="AHJ34071.1"/>
    <property type="molecule type" value="Genomic_DNA"/>
</dbReference>
<dbReference type="GO" id="GO:0005886">
    <property type="term" value="C:plasma membrane"/>
    <property type="evidence" value="ECO:0007669"/>
    <property type="project" value="UniProtKB-SubCell"/>
</dbReference>
<dbReference type="RefSeq" id="WP_016365850.1">
    <property type="nucleotide sequence ID" value="NZ_CP007122.1"/>
</dbReference>
<keyword evidence="7 8" id="KW-0472">Membrane</keyword>
<dbReference type="PROSITE" id="PS51105">
    <property type="entry name" value="PTS_EIIC_TYPE_3"/>
    <property type="match status" value="1"/>
</dbReference>
<dbReference type="PANTHER" id="PTHR33989:SF4">
    <property type="entry name" value="PTS SYSTEM N,N'-DIACETYLCHITOBIOSE-SPECIFIC EIIC COMPONENT"/>
    <property type="match status" value="1"/>
</dbReference>
<protein>
    <recommendedName>
        <fullName evidence="8">Permease IIC component</fullName>
    </recommendedName>
</protein>
<evidence type="ECO:0000256" key="1">
    <source>
        <dbReference type="ARBA" id="ARBA00004651"/>
    </source>
</evidence>
<dbReference type="AlphaFoldDB" id="A0A806LDJ5"/>
<keyword evidence="4 8" id="KW-0762">Sugar transport</keyword>
<dbReference type="GO" id="GO:1902815">
    <property type="term" value="P:N,N'-diacetylchitobiose import"/>
    <property type="evidence" value="ECO:0007669"/>
    <property type="project" value="TreeGrafter"/>
</dbReference>
<feature type="transmembrane region" description="Helical" evidence="9">
    <location>
        <begin position="359"/>
        <end position="388"/>
    </location>
</feature>
<dbReference type="NCBIfam" id="TIGR00410">
    <property type="entry name" value="lacE"/>
    <property type="match status" value="1"/>
</dbReference>
<dbReference type="KEGG" id="lpq:AF91_13285"/>
<dbReference type="InterPro" id="IPR051088">
    <property type="entry name" value="PTS_Sugar-EIIC/EIIB"/>
</dbReference>
<feature type="transmembrane region" description="Helical" evidence="9">
    <location>
        <begin position="191"/>
        <end position="211"/>
    </location>
</feature>
<feature type="transmembrane region" description="Helical" evidence="9">
    <location>
        <begin position="299"/>
        <end position="321"/>
    </location>
</feature>
<dbReference type="InterPro" id="IPR004501">
    <property type="entry name" value="PTS_EIIC_3"/>
</dbReference>
<dbReference type="PIRSF" id="PIRSF006351">
    <property type="entry name" value="PTS_EIIC-Cellobiose"/>
    <property type="match status" value="1"/>
</dbReference>
<evidence type="ECO:0000256" key="5">
    <source>
        <dbReference type="ARBA" id="ARBA00022692"/>
    </source>
</evidence>